<dbReference type="InterPro" id="IPR011992">
    <property type="entry name" value="EF-hand-dom_pair"/>
</dbReference>
<feature type="domain" description="PI-PLC Y-box" evidence="12">
    <location>
        <begin position="393"/>
        <end position="479"/>
    </location>
</feature>
<dbReference type="SUPFAM" id="SSF51695">
    <property type="entry name" value="PLC-like phosphodiesterases"/>
    <property type="match status" value="1"/>
</dbReference>
<dbReference type="InterPro" id="IPR017946">
    <property type="entry name" value="PLC-like_Pdiesterase_TIM-brl"/>
</dbReference>
<dbReference type="SUPFAM" id="SSF47473">
    <property type="entry name" value="EF-hand"/>
    <property type="match status" value="1"/>
</dbReference>
<dbReference type="GO" id="GO:0006950">
    <property type="term" value="P:response to stress"/>
    <property type="evidence" value="ECO:0007669"/>
    <property type="project" value="UniProtKB-ARBA"/>
</dbReference>
<dbReference type="EC" id="3.1.4.11" evidence="3 9"/>
<protein>
    <recommendedName>
        <fullName evidence="3 9">Phosphoinositide phospholipase C</fullName>
        <ecNumber evidence="3 9">3.1.4.11</ecNumber>
    </recommendedName>
</protein>
<evidence type="ECO:0000256" key="3">
    <source>
        <dbReference type="ARBA" id="ARBA00012368"/>
    </source>
</evidence>
<dbReference type="GO" id="GO:0004435">
    <property type="term" value="F:phosphatidylinositol-4,5-bisphosphate phospholipase C activity"/>
    <property type="evidence" value="ECO:0007669"/>
    <property type="project" value="UniProtKB-EC"/>
</dbReference>
<evidence type="ECO:0000259" key="11">
    <source>
        <dbReference type="PROSITE" id="PS50004"/>
    </source>
</evidence>
<feature type="compositionally biased region" description="Pro residues" evidence="10">
    <location>
        <begin position="14"/>
        <end position="35"/>
    </location>
</feature>
<keyword evidence="6 9" id="KW-0442">Lipid degradation</keyword>
<dbReference type="InterPro" id="IPR001192">
    <property type="entry name" value="PI-PLC_fam"/>
</dbReference>
<dbReference type="GO" id="GO:0016042">
    <property type="term" value="P:lipid catabolic process"/>
    <property type="evidence" value="ECO:0007669"/>
    <property type="project" value="UniProtKB-KW"/>
</dbReference>
<dbReference type="InterPro" id="IPR035892">
    <property type="entry name" value="C2_domain_sf"/>
</dbReference>
<dbReference type="Pfam" id="PF00388">
    <property type="entry name" value="PI-PLC-X"/>
    <property type="match status" value="1"/>
</dbReference>
<name>A0A1D1YJW4_9ARAE</name>
<evidence type="ECO:0000256" key="9">
    <source>
        <dbReference type="RuleBase" id="RU361133"/>
    </source>
</evidence>
<dbReference type="InterPro" id="IPR000008">
    <property type="entry name" value="C2_dom"/>
</dbReference>
<dbReference type="FunFam" id="2.60.40.150:FF:000060">
    <property type="entry name" value="Phosphoinositide phospholipase C"/>
    <property type="match status" value="1"/>
</dbReference>
<dbReference type="AlphaFoldDB" id="A0A1D1YJW4"/>
<dbReference type="GO" id="GO:0051209">
    <property type="term" value="P:release of sequestered calcium ion into cytosol"/>
    <property type="evidence" value="ECO:0007669"/>
    <property type="project" value="TreeGrafter"/>
</dbReference>
<dbReference type="Gene3D" id="2.60.40.150">
    <property type="entry name" value="C2 domain"/>
    <property type="match status" value="1"/>
</dbReference>
<dbReference type="InterPro" id="IPR001711">
    <property type="entry name" value="PLipase_C_Pinositol-sp_Y"/>
</dbReference>
<comment type="subcellular location">
    <subcellularLocation>
        <location evidence="2">Cell membrane</location>
        <topology evidence="2">Peripheral membrane protein</topology>
    </subcellularLocation>
</comment>
<dbReference type="SUPFAM" id="SSF49562">
    <property type="entry name" value="C2 domain (Calcium/lipid-binding domain, CaLB)"/>
    <property type="match status" value="1"/>
</dbReference>
<dbReference type="PROSITE" id="PS50004">
    <property type="entry name" value="C2"/>
    <property type="match status" value="1"/>
</dbReference>
<keyword evidence="8" id="KW-0807">Transducer</keyword>
<comment type="catalytic activity">
    <reaction evidence="1 9">
        <text>a 1,2-diacyl-sn-glycero-3-phospho-(1D-myo-inositol-4,5-bisphosphate) + H2O = 1D-myo-inositol 1,4,5-trisphosphate + a 1,2-diacyl-sn-glycerol + H(+)</text>
        <dbReference type="Rhea" id="RHEA:33179"/>
        <dbReference type="ChEBI" id="CHEBI:15377"/>
        <dbReference type="ChEBI" id="CHEBI:15378"/>
        <dbReference type="ChEBI" id="CHEBI:17815"/>
        <dbReference type="ChEBI" id="CHEBI:58456"/>
        <dbReference type="ChEBI" id="CHEBI:203600"/>
        <dbReference type="EC" id="3.1.4.11"/>
    </reaction>
</comment>
<feature type="region of interest" description="Disordered" evidence="10">
    <location>
        <begin position="1"/>
        <end position="35"/>
    </location>
</feature>
<dbReference type="PANTHER" id="PTHR10336">
    <property type="entry name" value="PHOSPHOINOSITIDE-SPECIFIC PHOSPHOLIPASE C FAMILY PROTEIN"/>
    <property type="match status" value="1"/>
</dbReference>
<dbReference type="SMART" id="SM00149">
    <property type="entry name" value="PLCYc"/>
    <property type="match status" value="1"/>
</dbReference>
<organism evidence="13">
    <name type="scientific">Anthurium amnicola</name>
    <dbReference type="NCBI Taxonomy" id="1678845"/>
    <lineage>
        <taxon>Eukaryota</taxon>
        <taxon>Viridiplantae</taxon>
        <taxon>Streptophyta</taxon>
        <taxon>Embryophyta</taxon>
        <taxon>Tracheophyta</taxon>
        <taxon>Spermatophyta</taxon>
        <taxon>Magnoliopsida</taxon>
        <taxon>Liliopsida</taxon>
        <taxon>Araceae</taxon>
        <taxon>Pothoideae</taxon>
        <taxon>Potheae</taxon>
        <taxon>Anthurium</taxon>
    </lineage>
</organism>
<evidence type="ECO:0000256" key="10">
    <source>
        <dbReference type="SAM" id="MobiDB-lite"/>
    </source>
</evidence>
<evidence type="ECO:0000256" key="8">
    <source>
        <dbReference type="ARBA" id="ARBA00023224"/>
    </source>
</evidence>
<keyword evidence="4" id="KW-1003">Cell membrane</keyword>
<dbReference type="GO" id="GO:0048015">
    <property type="term" value="P:phosphatidylinositol-mediated signaling"/>
    <property type="evidence" value="ECO:0007669"/>
    <property type="project" value="TreeGrafter"/>
</dbReference>
<evidence type="ECO:0000256" key="7">
    <source>
        <dbReference type="ARBA" id="ARBA00023136"/>
    </source>
</evidence>
<feature type="domain" description="C2" evidence="11">
    <location>
        <begin position="474"/>
        <end position="610"/>
    </location>
</feature>
<evidence type="ECO:0000256" key="5">
    <source>
        <dbReference type="ARBA" id="ARBA00022801"/>
    </source>
</evidence>
<proteinExistence type="predicted"/>
<keyword evidence="9" id="KW-0443">Lipid metabolism</keyword>
<dbReference type="InterPro" id="IPR000909">
    <property type="entry name" value="PLipase_C_PInositol-sp_X_dom"/>
</dbReference>
<dbReference type="Gene3D" id="3.20.20.190">
    <property type="entry name" value="Phosphatidylinositol (PI) phosphodiesterase"/>
    <property type="match status" value="1"/>
</dbReference>
<dbReference type="PROSITE" id="PS50007">
    <property type="entry name" value="PIPLC_X_DOMAIN"/>
    <property type="match status" value="1"/>
</dbReference>
<dbReference type="PRINTS" id="PR00390">
    <property type="entry name" value="PHPHLIPASEC"/>
</dbReference>
<dbReference type="GO" id="GO:0005886">
    <property type="term" value="C:plasma membrane"/>
    <property type="evidence" value="ECO:0007669"/>
    <property type="project" value="UniProtKB-SubCell"/>
</dbReference>
<dbReference type="SMART" id="SM00239">
    <property type="entry name" value="C2"/>
    <property type="match status" value="1"/>
</dbReference>
<dbReference type="CDD" id="cd00275">
    <property type="entry name" value="C2_PLC_like"/>
    <property type="match status" value="1"/>
</dbReference>
<evidence type="ECO:0000259" key="12">
    <source>
        <dbReference type="PROSITE" id="PS50008"/>
    </source>
</evidence>
<dbReference type="Pfam" id="PF00168">
    <property type="entry name" value="C2"/>
    <property type="match status" value="1"/>
</dbReference>
<evidence type="ECO:0000313" key="13">
    <source>
        <dbReference type="EMBL" id="JAT54931.1"/>
    </source>
</evidence>
<accession>A0A1D1YJW4</accession>
<dbReference type="PROSITE" id="PS50008">
    <property type="entry name" value="PIPLC_Y_DOMAIN"/>
    <property type="match status" value="1"/>
</dbReference>
<sequence length="628" mass="72195">MGLWWTGESHPPSSFTPPPFPSIPPHPKPLHSIPPKPAAEMTTYRVCLCFRRKFKAATNEPPEAIREVFDRYSENGVMVPEQLRRFLVEVQGEDGAASVQPALEAMREFRHHHSKVGVSVDAFFRYLFREDNSPLVSHSLGVHQDMMAPLSHYFIYTGHNSYLTGNQISSDCSDVPIIKALKKGVRVIELDLWPNSTKDNINVLHGRTLTTPVELIKCLRSIKDHAFSASPYPVIITLEDHLTPDLQAKVAKMVTKTFGEIIFRPNSESLKEFPSPENLKMQVVISSKPPKEYLESKSVSYKDQELTKEKDSTSGVWGKEVSDLKFEEYCDTKNELDNSEHYQYEEDIDEGDHKLIQNDALEYKRLIAIAAIKRKRNVSESLQVEPNTVTRLSLNEQMLEKATISHGTELIRFTQRNLLRIFPKSTRIDSSNYNPLLGWMYGAQMVAFNMQGYGRELWLMQGMFRANNGCGYVKKPDILLKNTHNEEIFDPKCNFPMKKTLKVKVYMGDGWRLDFHHTHFDTYSPPDFYTRVGIAGVPVDSVMKRTRAIEDSWTPIWNEEFTFPLTVPELALLRIEVHEYDMSDKDDFGGQTCLPVWELRSGIRAVPLYDDKGDKYKNVKLLMHFEFF</sequence>
<evidence type="ECO:0000256" key="2">
    <source>
        <dbReference type="ARBA" id="ARBA00004202"/>
    </source>
</evidence>
<dbReference type="EMBL" id="GDJX01013005">
    <property type="protein sequence ID" value="JAT54931.1"/>
    <property type="molecule type" value="Transcribed_RNA"/>
</dbReference>
<dbReference type="PANTHER" id="PTHR10336:SF154">
    <property type="entry name" value="PHOSPHOINOSITIDE PHOSPHOLIPASE C 2"/>
    <property type="match status" value="1"/>
</dbReference>
<dbReference type="Pfam" id="PF00387">
    <property type="entry name" value="PI-PLC-Y"/>
    <property type="match status" value="1"/>
</dbReference>
<reference evidence="13" key="1">
    <citation type="submission" date="2015-07" db="EMBL/GenBank/DDBJ databases">
        <title>Transcriptome Assembly of Anthurium amnicola.</title>
        <authorList>
            <person name="Suzuki J."/>
        </authorList>
    </citation>
    <scope>NUCLEOTIDE SEQUENCE</scope>
</reference>
<keyword evidence="5 9" id="KW-0378">Hydrolase</keyword>
<gene>
    <name evidence="13" type="primary">PLC2_0</name>
    <name evidence="13" type="ORF">g.112861</name>
</gene>
<evidence type="ECO:0000256" key="6">
    <source>
        <dbReference type="ARBA" id="ARBA00022963"/>
    </source>
</evidence>
<evidence type="ECO:0000256" key="4">
    <source>
        <dbReference type="ARBA" id="ARBA00022475"/>
    </source>
</evidence>
<evidence type="ECO:0000256" key="1">
    <source>
        <dbReference type="ARBA" id="ARBA00001195"/>
    </source>
</evidence>
<keyword evidence="7" id="KW-0472">Membrane</keyword>
<dbReference type="SMART" id="SM00148">
    <property type="entry name" value="PLCXc"/>
    <property type="match status" value="1"/>
</dbReference>
<dbReference type="Gene3D" id="1.10.238.10">
    <property type="entry name" value="EF-hand"/>
    <property type="match status" value="1"/>
</dbReference>